<dbReference type="GO" id="GO:0005886">
    <property type="term" value="C:plasma membrane"/>
    <property type="evidence" value="ECO:0007669"/>
    <property type="project" value="TreeGrafter"/>
</dbReference>
<evidence type="ECO:0000313" key="3">
    <source>
        <dbReference type="EMBL" id="GAI84384.1"/>
    </source>
</evidence>
<dbReference type="SUPFAM" id="SSF81301">
    <property type="entry name" value="Nucleotidyltransferase"/>
    <property type="match status" value="1"/>
</dbReference>
<comment type="caution">
    <text evidence="3">The sequence shown here is derived from an EMBL/GenBank/DDBJ whole genome shotgun (WGS) entry which is preliminary data.</text>
</comment>
<evidence type="ECO:0000256" key="1">
    <source>
        <dbReference type="ARBA" id="ARBA00007476"/>
    </source>
</evidence>
<dbReference type="FunFam" id="1.10.3210.10:FF:000001">
    <property type="entry name" value="GTP pyrophosphokinase RelA"/>
    <property type="match status" value="1"/>
</dbReference>
<dbReference type="PANTHER" id="PTHR21262:SF31">
    <property type="entry name" value="GTP PYROPHOSPHOKINASE"/>
    <property type="match status" value="1"/>
</dbReference>
<sequence>MFRTLRGKVNPVNGEQESTESLLWRAFQLAEISHAGQLRKSGVPYFEHCYNVALLLADWQMDPITIAAGLLHDTIEDTACTSQLIKEQFGAEVSHLVEGVTKLSGIKFRTKAERQAENYMKLLLSVAKDIRVIIIKFADRLHNMRTIEPLPRVKQRRIAIETRDVYAPLAHRLGMARIKWELEDLALKTLEPEKFEELFRNIRDSLPERERYIEEFVRPVKKELATYHIRAKVVGRPKSTYSIYGKMQRRRVDFEEIYDLLAVRIITDRPDECYAALGIVHQIYTPIQERFKDFI</sequence>
<organism evidence="3">
    <name type="scientific">marine sediment metagenome</name>
    <dbReference type="NCBI Taxonomy" id="412755"/>
    <lineage>
        <taxon>unclassified sequences</taxon>
        <taxon>metagenomes</taxon>
        <taxon>ecological metagenomes</taxon>
    </lineage>
</organism>
<dbReference type="CDD" id="cd05399">
    <property type="entry name" value="NT_Rel-Spo_like"/>
    <property type="match status" value="1"/>
</dbReference>
<gene>
    <name evidence="3" type="ORF">S12H4_14810</name>
</gene>
<dbReference type="PANTHER" id="PTHR21262">
    <property type="entry name" value="GUANOSINE-3',5'-BIS DIPHOSPHATE 3'-PYROPHOSPHOHYDROLASE"/>
    <property type="match status" value="1"/>
</dbReference>
<dbReference type="SMART" id="SM00954">
    <property type="entry name" value="RelA_SpoT"/>
    <property type="match status" value="1"/>
</dbReference>
<dbReference type="InterPro" id="IPR043519">
    <property type="entry name" value="NT_sf"/>
</dbReference>
<proteinExistence type="inferred from homology"/>
<feature type="non-terminal residue" evidence="3">
    <location>
        <position position="295"/>
    </location>
</feature>
<dbReference type="SUPFAM" id="SSF109604">
    <property type="entry name" value="HD-domain/PDEase-like"/>
    <property type="match status" value="1"/>
</dbReference>
<dbReference type="InterPro" id="IPR007685">
    <property type="entry name" value="RelA_SpoT"/>
</dbReference>
<comment type="similarity">
    <text evidence="1">Belongs to the RelA/SpoT family.</text>
</comment>
<dbReference type="CDD" id="cd00077">
    <property type="entry name" value="HDc"/>
    <property type="match status" value="1"/>
</dbReference>
<dbReference type="InterPro" id="IPR006674">
    <property type="entry name" value="HD_domain"/>
</dbReference>
<reference evidence="3" key="1">
    <citation type="journal article" date="2014" name="Front. Microbiol.">
        <title>High frequency of phylogenetically diverse reductive dehalogenase-homologous genes in deep subseafloor sedimentary metagenomes.</title>
        <authorList>
            <person name="Kawai M."/>
            <person name="Futagami T."/>
            <person name="Toyoda A."/>
            <person name="Takaki Y."/>
            <person name="Nishi S."/>
            <person name="Hori S."/>
            <person name="Arai W."/>
            <person name="Tsubouchi T."/>
            <person name="Morono Y."/>
            <person name="Uchiyama I."/>
            <person name="Ito T."/>
            <person name="Fujiyama A."/>
            <person name="Inagaki F."/>
            <person name="Takami H."/>
        </authorList>
    </citation>
    <scope>NUCLEOTIDE SEQUENCE</scope>
    <source>
        <strain evidence="3">Expedition CK06-06</strain>
    </source>
</reference>
<dbReference type="Pfam" id="PF13328">
    <property type="entry name" value="HD_4"/>
    <property type="match status" value="1"/>
</dbReference>
<dbReference type="EMBL" id="BARW01007075">
    <property type="protein sequence ID" value="GAI84384.1"/>
    <property type="molecule type" value="Genomic_DNA"/>
</dbReference>
<dbReference type="PROSITE" id="PS51831">
    <property type="entry name" value="HD"/>
    <property type="match status" value="1"/>
</dbReference>
<accession>X1TWH3</accession>
<dbReference type="InterPro" id="IPR003607">
    <property type="entry name" value="HD/PDEase_dom"/>
</dbReference>
<dbReference type="Gene3D" id="1.10.3210.10">
    <property type="entry name" value="Hypothetical protein af1432"/>
    <property type="match status" value="1"/>
</dbReference>
<protein>
    <recommendedName>
        <fullName evidence="2">HD domain-containing protein</fullName>
    </recommendedName>
</protein>
<feature type="domain" description="HD" evidence="2">
    <location>
        <begin position="45"/>
        <end position="144"/>
    </location>
</feature>
<dbReference type="GO" id="GO:0015969">
    <property type="term" value="P:guanosine tetraphosphate metabolic process"/>
    <property type="evidence" value="ECO:0007669"/>
    <property type="project" value="InterPro"/>
</dbReference>
<dbReference type="SMART" id="SM00471">
    <property type="entry name" value="HDc"/>
    <property type="match status" value="1"/>
</dbReference>
<dbReference type="Gene3D" id="3.30.460.10">
    <property type="entry name" value="Beta Polymerase, domain 2"/>
    <property type="match status" value="1"/>
</dbReference>
<name>X1TWH3_9ZZZZ</name>
<dbReference type="AlphaFoldDB" id="X1TWH3"/>
<dbReference type="Pfam" id="PF04607">
    <property type="entry name" value="RelA_SpoT"/>
    <property type="match status" value="1"/>
</dbReference>
<evidence type="ECO:0000259" key="2">
    <source>
        <dbReference type="PROSITE" id="PS51831"/>
    </source>
</evidence>